<organism evidence="1 2">
    <name type="scientific">Lipingzhangella halophila</name>
    <dbReference type="NCBI Taxonomy" id="1783352"/>
    <lineage>
        <taxon>Bacteria</taxon>
        <taxon>Bacillati</taxon>
        <taxon>Actinomycetota</taxon>
        <taxon>Actinomycetes</taxon>
        <taxon>Streptosporangiales</taxon>
        <taxon>Nocardiopsidaceae</taxon>
        <taxon>Lipingzhangella</taxon>
    </lineage>
</organism>
<dbReference type="GO" id="GO:0003677">
    <property type="term" value="F:DNA binding"/>
    <property type="evidence" value="ECO:0007669"/>
    <property type="project" value="InterPro"/>
</dbReference>
<dbReference type="InterPro" id="IPR001387">
    <property type="entry name" value="Cro/C1-type_HTH"/>
</dbReference>
<comment type="caution">
    <text evidence="1">The sequence shown here is derived from an EMBL/GenBank/DDBJ whole genome shotgun (WGS) entry which is preliminary data.</text>
</comment>
<reference evidence="1 2" key="1">
    <citation type="submission" date="2020-08" db="EMBL/GenBank/DDBJ databases">
        <title>Sequencing the genomes of 1000 actinobacteria strains.</title>
        <authorList>
            <person name="Klenk H.-P."/>
        </authorList>
    </citation>
    <scope>NUCLEOTIDE SEQUENCE [LARGE SCALE GENOMIC DNA]</scope>
    <source>
        <strain evidence="1 2">DSM 102030</strain>
    </source>
</reference>
<accession>A0A7W7W4Z5</accession>
<protein>
    <submittedName>
        <fullName evidence="1">Transcriptional regulator with XRE-family HTH domain</fullName>
    </submittedName>
</protein>
<keyword evidence="2" id="KW-1185">Reference proteome</keyword>
<gene>
    <name evidence="1" type="ORF">F4561_005141</name>
</gene>
<evidence type="ECO:0000313" key="1">
    <source>
        <dbReference type="EMBL" id="MBB4934321.1"/>
    </source>
</evidence>
<dbReference type="EMBL" id="JACHJT010000001">
    <property type="protein sequence ID" value="MBB4934321.1"/>
    <property type="molecule type" value="Genomic_DNA"/>
</dbReference>
<dbReference type="Proteomes" id="UP000523007">
    <property type="component" value="Unassembled WGS sequence"/>
</dbReference>
<evidence type="ECO:0000313" key="2">
    <source>
        <dbReference type="Proteomes" id="UP000523007"/>
    </source>
</evidence>
<sequence>MEPIAIPTWAWKRDETRRLLQERDIPGLLQFAQQYGGASQTRLAAATGLAQGRVSEIVHGHKTVTAFEVFERIADGLNMPDSARVLFGLAPQDLAIVTGDGHAGPVAAPFVPAPSVEPDGKEDSVRRREFMGLAGATLFETAAGPMLGLDDIAAALTRYAGPPPGTPTHDMTLPALARAVGAAKSGYQACRYETVAQQLPGLLNRLDVATRQIEGDDSRRVFALKAEAYHVAASILLKSEERGLAWLAADRSMHAAENSENPATIGASARIVTRALMKEHHYGAATTLASSTSQRVADSGDALSPDSLSVRGALLLSAAISSAQRENRDEAETLLGEAERAGHELGGDHNYQWTAFGPTNVLLHRVNTAVTLGDAGSAINYARQVRMDNIDVMERKVTLFVDAARAYSQWGKLDKSYEALMSAEHMAPEELTARRDVHQLIGDIGSRSTGHLRGNISELAERVGLTR</sequence>
<dbReference type="AlphaFoldDB" id="A0A7W7W4Z5"/>
<dbReference type="RefSeq" id="WP_246437282.1">
    <property type="nucleotide sequence ID" value="NZ_JACHJT010000001.1"/>
</dbReference>
<dbReference type="SUPFAM" id="SSF47413">
    <property type="entry name" value="lambda repressor-like DNA-binding domains"/>
    <property type="match status" value="1"/>
</dbReference>
<name>A0A7W7W4Z5_9ACTN</name>
<dbReference type="CDD" id="cd00093">
    <property type="entry name" value="HTH_XRE"/>
    <property type="match status" value="1"/>
</dbReference>
<dbReference type="InterPro" id="IPR010982">
    <property type="entry name" value="Lambda_DNA-bd_dom_sf"/>
</dbReference>
<proteinExistence type="predicted"/>